<dbReference type="AlphaFoldDB" id="A0A1S9RNH1"/>
<name>A0A1S9RNH1_PENBI</name>
<feature type="compositionally biased region" description="Gly residues" evidence="7">
    <location>
        <begin position="906"/>
        <end position="916"/>
    </location>
</feature>
<dbReference type="GO" id="GO:0008270">
    <property type="term" value="F:zinc ion binding"/>
    <property type="evidence" value="ECO:0007669"/>
    <property type="project" value="InterPro"/>
</dbReference>
<dbReference type="PROSITE" id="PS50048">
    <property type="entry name" value="ZN2_CY6_FUNGAL_2"/>
    <property type="match status" value="1"/>
</dbReference>
<comment type="caution">
    <text evidence="9">The sequence shown here is derived from an EMBL/GenBank/DDBJ whole genome shotgun (WGS) entry which is preliminary data.</text>
</comment>
<evidence type="ECO:0000256" key="3">
    <source>
        <dbReference type="ARBA" id="ARBA00023015"/>
    </source>
</evidence>
<dbReference type="Gene3D" id="3.90.1200.10">
    <property type="match status" value="1"/>
</dbReference>
<accession>A0A1S9RNH1</accession>
<feature type="compositionally biased region" description="Polar residues" evidence="7">
    <location>
        <begin position="921"/>
        <end position="938"/>
    </location>
</feature>
<dbReference type="EMBL" id="LJBN01000129">
    <property type="protein sequence ID" value="OOQ87069.1"/>
    <property type="molecule type" value="Genomic_DNA"/>
</dbReference>
<evidence type="ECO:0000256" key="5">
    <source>
        <dbReference type="ARBA" id="ARBA00023163"/>
    </source>
</evidence>
<evidence type="ECO:0000256" key="6">
    <source>
        <dbReference type="ARBA" id="ARBA00023242"/>
    </source>
</evidence>
<organism evidence="9 10">
    <name type="scientific">Penicillium brasilianum</name>
    <dbReference type="NCBI Taxonomy" id="104259"/>
    <lineage>
        <taxon>Eukaryota</taxon>
        <taxon>Fungi</taxon>
        <taxon>Dikarya</taxon>
        <taxon>Ascomycota</taxon>
        <taxon>Pezizomycotina</taxon>
        <taxon>Eurotiomycetes</taxon>
        <taxon>Eurotiomycetidae</taxon>
        <taxon>Eurotiales</taxon>
        <taxon>Aspergillaceae</taxon>
        <taxon>Penicillium</taxon>
    </lineage>
</organism>
<evidence type="ECO:0000313" key="9">
    <source>
        <dbReference type="EMBL" id="OOQ87069.1"/>
    </source>
</evidence>
<dbReference type="SUPFAM" id="SSF57701">
    <property type="entry name" value="Zn2/Cys6 DNA-binding domain"/>
    <property type="match status" value="1"/>
</dbReference>
<gene>
    <name evidence="9" type="ORF">PEBR_18647</name>
</gene>
<dbReference type="InterPro" id="IPR051089">
    <property type="entry name" value="prtT"/>
</dbReference>
<comment type="subcellular location">
    <subcellularLocation>
        <location evidence="1">Nucleus</location>
    </subcellularLocation>
</comment>
<keyword evidence="2" id="KW-0479">Metal-binding</keyword>
<dbReference type="PANTHER" id="PTHR31845:SF39">
    <property type="entry name" value="TRANSCRIPTION FACTOR PBCR-RELATED"/>
    <property type="match status" value="1"/>
</dbReference>
<dbReference type="InterPro" id="IPR011009">
    <property type="entry name" value="Kinase-like_dom_sf"/>
</dbReference>
<dbReference type="CDD" id="cd12148">
    <property type="entry name" value="fungal_TF_MHR"/>
    <property type="match status" value="1"/>
</dbReference>
<dbReference type="InterPro" id="IPR036864">
    <property type="entry name" value="Zn2-C6_fun-type_DNA-bd_sf"/>
</dbReference>
<evidence type="ECO:0000256" key="2">
    <source>
        <dbReference type="ARBA" id="ARBA00022723"/>
    </source>
</evidence>
<dbReference type="Pfam" id="PF01636">
    <property type="entry name" value="APH"/>
    <property type="match status" value="1"/>
</dbReference>
<feature type="domain" description="Zn(2)-C6 fungal-type" evidence="8">
    <location>
        <begin position="322"/>
        <end position="355"/>
    </location>
</feature>
<keyword evidence="4" id="KW-0238">DNA-binding</keyword>
<keyword evidence="5" id="KW-0804">Transcription</keyword>
<evidence type="ECO:0000259" key="8">
    <source>
        <dbReference type="PROSITE" id="PS50048"/>
    </source>
</evidence>
<evidence type="ECO:0000313" key="10">
    <source>
        <dbReference type="Proteomes" id="UP000190744"/>
    </source>
</evidence>
<sequence length="1064" mass="118780">MHEDSRVGSPPSKWDLVNYIRYVLSSKIDTRFAPSMRHQPPSVTLEEIQSAKDLCPHSMGGCKILEINASTILKVGPMVQMEEAEALCLLRKTTSVPVPEVFNAYTIANIGFIWMSKIPGATLEQCWQDLTPDAKSSMVRQLDVFIQEWRQIEGPLFGSIDGGPCEDILFQHSWDAESRRYGPFLTRREFNNKGVVEALRNSRPNAQLTKRDEPLVNRILVSGAQDERRVFTHGDLHQSNIIVDGNVITGIIDWGAAGYSISAREYFCLRWQALDLEWMDLVSTILEVDEYEFWAEVNQSMMDYTGESSSAQSVPTQQLNRSCESCRSLKVRCLPNPSTPNQCQRCAKGKKACVFVAPQRRRPRKRTDSRVAQLEKEMRMMRSLLKDRIREESEPESPEGSEDSPDESGEMDFHDHLGPLSETSASAAASGRFMDYSPEFVNTAHPGMGGSGPLSAPPSMSGLHMNFSPDANRPPPEDVIDRGIISLEDAEQLVAFFLHELASFFPLVVLPSSTTAAQLRQTKPILFLSVISAAAISIDAGLAGVLNREMVRLYAERFFIEGEKSLELVQALLIMIIFYYPPNSPLKLQFFQYTHIASTMALEIGLATKRRVSKKKSDRKNRHEPYDELLAEQARAVLGCYHLGSTVAMKTRRPNLLQFNDWMNECVQQLERSPHRTDQHLAIWFELQRITDEAMSSFGLDDTSASSPLTESRVQAVLRWFDKRMEAWRKNTPTDMLTVPMILEYRSAVLAMYELGVGEGYRDPDAIKMRYYTLPTLDEDGNRPLGPQMSAIRIDINVKWMNAAHELLDAVLTCSVDTMRRMPNLTYTRFGMAMTSLLKIHFSVRTGALGEVVTPETVNAGYYLDAMANKLGEASGGGKYKIPSRWYHVVAVKGRDWHDRLEKRYTGGGAGEGMVSGGSSTDTKPMTSTGQLPSSQEQPVHLEHPVNPSAVDSFAVPQGLPHMPPGMENMRDGYVAMGGTAMWPMDESHAHGHSHGHGHGQFFQTMPGGYQPTHPPATTVAPQFGYDPQRMPPQGGGQMPGTGMELDGWLPDGSIFGMPPLPEF</sequence>
<evidence type="ECO:0000256" key="1">
    <source>
        <dbReference type="ARBA" id="ARBA00004123"/>
    </source>
</evidence>
<dbReference type="InterPro" id="IPR001138">
    <property type="entry name" value="Zn2Cys6_DnaBD"/>
</dbReference>
<dbReference type="InterPro" id="IPR002575">
    <property type="entry name" value="Aminoglycoside_PTrfase"/>
</dbReference>
<keyword evidence="6" id="KW-0539">Nucleus</keyword>
<dbReference type="Proteomes" id="UP000190744">
    <property type="component" value="Unassembled WGS sequence"/>
</dbReference>
<dbReference type="SMART" id="SM00066">
    <property type="entry name" value="GAL4"/>
    <property type="match status" value="1"/>
</dbReference>
<dbReference type="SUPFAM" id="SSF56112">
    <property type="entry name" value="Protein kinase-like (PK-like)"/>
    <property type="match status" value="1"/>
</dbReference>
<reference evidence="10" key="1">
    <citation type="submission" date="2015-09" db="EMBL/GenBank/DDBJ databases">
        <authorList>
            <person name="Fill T.P."/>
            <person name="Baretta J.F."/>
            <person name="de Almeida L.G."/>
            <person name="Rocha M."/>
            <person name="de Souza D.H."/>
            <person name="Malavazi I."/>
            <person name="Cerdeira L.T."/>
            <person name="Hong H."/>
            <person name="Samborskyy M."/>
            <person name="de Vasconcelos A.T."/>
            <person name="Leadlay P."/>
            <person name="Rodrigues-Filho E."/>
        </authorList>
    </citation>
    <scope>NUCLEOTIDE SEQUENCE [LARGE SCALE GENOMIC DNA]</scope>
    <source>
        <strain evidence="10">LaBioMMi 136</strain>
    </source>
</reference>
<dbReference type="PANTHER" id="PTHR31845">
    <property type="entry name" value="FINGER DOMAIN PROTEIN, PUTATIVE-RELATED"/>
    <property type="match status" value="1"/>
</dbReference>
<feature type="region of interest" description="Disordered" evidence="7">
    <location>
        <begin position="386"/>
        <end position="425"/>
    </location>
</feature>
<evidence type="ECO:0000256" key="4">
    <source>
        <dbReference type="ARBA" id="ARBA00023125"/>
    </source>
</evidence>
<dbReference type="InterPro" id="IPR007219">
    <property type="entry name" value="XnlR_reg_dom"/>
</dbReference>
<protein>
    <submittedName>
        <fullName evidence="9">C6 zinc finger domain protein</fullName>
    </submittedName>
</protein>
<keyword evidence="3" id="KW-0805">Transcription regulation</keyword>
<dbReference type="GO" id="GO:0000976">
    <property type="term" value="F:transcription cis-regulatory region binding"/>
    <property type="evidence" value="ECO:0007669"/>
    <property type="project" value="TreeGrafter"/>
</dbReference>
<dbReference type="GO" id="GO:0005634">
    <property type="term" value="C:nucleus"/>
    <property type="evidence" value="ECO:0007669"/>
    <property type="project" value="UniProtKB-SubCell"/>
</dbReference>
<dbReference type="PROSITE" id="PS00463">
    <property type="entry name" value="ZN2_CY6_FUNGAL_1"/>
    <property type="match status" value="1"/>
</dbReference>
<dbReference type="GO" id="GO:0000981">
    <property type="term" value="F:DNA-binding transcription factor activity, RNA polymerase II-specific"/>
    <property type="evidence" value="ECO:0007669"/>
    <property type="project" value="InterPro"/>
</dbReference>
<feature type="compositionally biased region" description="Acidic residues" evidence="7">
    <location>
        <begin position="393"/>
        <end position="410"/>
    </location>
</feature>
<dbReference type="CDD" id="cd00067">
    <property type="entry name" value="GAL4"/>
    <property type="match status" value="1"/>
</dbReference>
<dbReference type="GO" id="GO:0006351">
    <property type="term" value="P:DNA-templated transcription"/>
    <property type="evidence" value="ECO:0007669"/>
    <property type="project" value="InterPro"/>
</dbReference>
<proteinExistence type="predicted"/>
<feature type="region of interest" description="Disordered" evidence="7">
    <location>
        <begin position="903"/>
        <end position="939"/>
    </location>
</feature>
<evidence type="ECO:0000256" key="7">
    <source>
        <dbReference type="SAM" id="MobiDB-lite"/>
    </source>
</evidence>
<dbReference type="Pfam" id="PF04082">
    <property type="entry name" value="Fungal_trans"/>
    <property type="match status" value="1"/>
</dbReference>
<dbReference type="Gene3D" id="4.10.240.10">
    <property type="entry name" value="Zn(2)-C6 fungal-type DNA-binding domain"/>
    <property type="match status" value="1"/>
</dbReference>